<evidence type="ECO:0000313" key="4">
    <source>
        <dbReference type="Proteomes" id="UP001611263"/>
    </source>
</evidence>
<keyword evidence="4" id="KW-1185">Reference proteome</keyword>
<keyword evidence="2" id="KW-0472">Membrane</keyword>
<evidence type="ECO:0000256" key="2">
    <source>
        <dbReference type="SAM" id="Phobius"/>
    </source>
</evidence>
<organism evidence="3 4">
    <name type="scientific">Nocardia carnea</name>
    <dbReference type="NCBI Taxonomy" id="37328"/>
    <lineage>
        <taxon>Bacteria</taxon>
        <taxon>Bacillati</taxon>
        <taxon>Actinomycetota</taxon>
        <taxon>Actinomycetes</taxon>
        <taxon>Mycobacteriales</taxon>
        <taxon>Nocardiaceae</taxon>
        <taxon>Nocardia</taxon>
    </lineage>
</organism>
<feature type="transmembrane region" description="Helical" evidence="2">
    <location>
        <begin position="33"/>
        <end position="55"/>
    </location>
</feature>
<sequence>MTTQVIKIFTPVKRVPTMIGKAQNGQKLPFGPYTLPQVAGVAIGLIITGAAAMTLPANPAITFLAGLALTAVLGFALGLVPYTGVRLFSRMVWFARLICYPKPVLASGMPVTPESARITMFVEETVVAILPHEPVSGSPRKSRAQRVSARGGQLLDLLNTSRVPRTVEVVDSSPPASSWRSMISSNGGRSASGEGR</sequence>
<gene>
    <name evidence="3" type="ORF">ACH4WX_09820</name>
</gene>
<reference evidence="3 4" key="1">
    <citation type="submission" date="2024-10" db="EMBL/GenBank/DDBJ databases">
        <title>The Natural Products Discovery Center: Release of the First 8490 Sequenced Strains for Exploring Actinobacteria Biosynthetic Diversity.</title>
        <authorList>
            <person name="Kalkreuter E."/>
            <person name="Kautsar S.A."/>
            <person name="Yang D."/>
            <person name="Bader C.D."/>
            <person name="Teijaro C.N."/>
            <person name="Fluegel L."/>
            <person name="Davis C.M."/>
            <person name="Simpson J.R."/>
            <person name="Lauterbach L."/>
            <person name="Steele A.D."/>
            <person name="Gui C."/>
            <person name="Meng S."/>
            <person name="Li G."/>
            <person name="Viehrig K."/>
            <person name="Ye F."/>
            <person name="Su P."/>
            <person name="Kiefer A.F."/>
            <person name="Nichols A."/>
            <person name="Cepeda A.J."/>
            <person name="Yan W."/>
            <person name="Fan B."/>
            <person name="Jiang Y."/>
            <person name="Adhikari A."/>
            <person name="Zheng C.-J."/>
            <person name="Schuster L."/>
            <person name="Cowan T.M."/>
            <person name="Smanski M.J."/>
            <person name="Chevrette M.G."/>
            <person name="De Carvalho L.P.S."/>
            <person name="Shen B."/>
        </authorList>
    </citation>
    <scope>NUCLEOTIDE SEQUENCE [LARGE SCALE GENOMIC DNA]</scope>
    <source>
        <strain evidence="3 4">NPDC020568</strain>
    </source>
</reference>
<dbReference type="EMBL" id="JBIRUQ010000002">
    <property type="protein sequence ID" value="MFI1461007.1"/>
    <property type="molecule type" value="Genomic_DNA"/>
</dbReference>
<dbReference type="RefSeq" id="WP_174375561.1">
    <property type="nucleotide sequence ID" value="NZ_JBIRUQ010000002.1"/>
</dbReference>
<feature type="transmembrane region" description="Helical" evidence="2">
    <location>
        <begin position="61"/>
        <end position="82"/>
    </location>
</feature>
<evidence type="ECO:0000313" key="3">
    <source>
        <dbReference type="EMBL" id="MFI1461007.1"/>
    </source>
</evidence>
<comment type="caution">
    <text evidence="3">The sequence shown here is derived from an EMBL/GenBank/DDBJ whole genome shotgun (WGS) entry which is preliminary data.</text>
</comment>
<name>A0ABW7TIZ9_9NOCA</name>
<evidence type="ECO:0000256" key="1">
    <source>
        <dbReference type="SAM" id="MobiDB-lite"/>
    </source>
</evidence>
<keyword evidence="2" id="KW-0812">Transmembrane</keyword>
<dbReference type="Proteomes" id="UP001611263">
    <property type="component" value="Unassembled WGS sequence"/>
</dbReference>
<dbReference type="GeneID" id="93509653"/>
<keyword evidence="2" id="KW-1133">Transmembrane helix</keyword>
<feature type="region of interest" description="Disordered" evidence="1">
    <location>
        <begin position="169"/>
        <end position="196"/>
    </location>
</feature>
<protein>
    <submittedName>
        <fullName evidence="3">Uncharacterized protein</fullName>
    </submittedName>
</protein>
<proteinExistence type="predicted"/>
<accession>A0ABW7TIZ9</accession>
<feature type="compositionally biased region" description="Polar residues" evidence="1">
    <location>
        <begin position="174"/>
        <end position="189"/>
    </location>
</feature>